<dbReference type="InterPro" id="IPR005898">
    <property type="entry name" value="Cyc_pep_transpt_SyrD/YojI"/>
</dbReference>
<dbReference type="Pfam" id="PF00005">
    <property type="entry name" value="ABC_tran"/>
    <property type="match status" value="1"/>
</dbReference>
<evidence type="ECO:0000256" key="1">
    <source>
        <dbReference type="ARBA" id="ARBA00004651"/>
    </source>
</evidence>
<feature type="transmembrane region" description="Helical" evidence="7">
    <location>
        <begin position="400"/>
        <end position="421"/>
    </location>
</feature>
<dbReference type="Pfam" id="PF00144">
    <property type="entry name" value="Beta-lactamase"/>
    <property type="match status" value="1"/>
</dbReference>
<evidence type="ECO:0000256" key="5">
    <source>
        <dbReference type="ARBA" id="ARBA00022989"/>
    </source>
</evidence>
<comment type="subcellular location">
    <subcellularLocation>
        <location evidence="1">Cell membrane</location>
        <topology evidence="1">Multi-pass membrane protein</topology>
    </subcellularLocation>
</comment>
<dbReference type="NCBIfam" id="TIGR01194">
    <property type="entry name" value="cyc_pep_trnsptr"/>
    <property type="match status" value="1"/>
</dbReference>
<dbReference type="PROSITE" id="PS50929">
    <property type="entry name" value="ABC_TM1F"/>
    <property type="match status" value="1"/>
</dbReference>
<gene>
    <name evidence="11" type="ORF">K0U00_04730</name>
</gene>
<feature type="transmembrane region" description="Helical" evidence="7">
    <location>
        <begin position="648"/>
        <end position="667"/>
    </location>
</feature>
<keyword evidence="5 7" id="KW-1133">Transmembrane helix</keyword>
<keyword evidence="12" id="KW-1185">Reference proteome</keyword>
<dbReference type="InterPro" id="IPR011527">
    <property type="entry name" value="ABC1_TM_dom"/>
</dbReference>
<dbReference type="InterPro" id="IPR003439">
    <property type="entry name" value="ABC_transporter-like_ATP-bd"/>
</dbReference>
<dbReference type="InterPro" id="IPR036640">
    <property type="entry name" value="ABC1_TM_sf"/>
</dbReference>
<feature type="transmembrane region" description="Helical" evidence="7">
    <location>
        <begin position="515"/>
        <end position="536"/>
    </location>
</feature>
<evidence type="ECO:0000256" key="7">
    <source>
        <dbReference type="SAM" id="Phobius"/>
    </source>
</evidence>
<protein>
    <submittedName>
        <fullName evidence="11">Cyclic peptide export ABC transporter</fullName>
    </submittedName>
</protein>
<feature type="transmembrane region" description="Helical" evidence="7">
    <location>
        <begin position="548"/>
        <end position="564"/>
    </location>
</feature>
<evidence type="ECO:0000259" key="9">
    <source>
        <dbReference type="PROSITE" id="PS50893"/>
    </source>
</evidence>
<dbReference type="PROSITE" id="PS50893">
    <property type="entry name" value="ABC_TRANSPORTER_2"/>
    <property type="match status" value="1"/>
</dbReference>
<dbReference type="InterPro" id="IPR050491">
    <property type="entry name" value="AmpC-like"/>
</dbReference>
<reference evidence="11 12" key="1">
    <citation type="submission" date="2021-07" db="EMBL/GenBank/DDBJ databases">
        <title>Paenibacillus radiodurans sp. nov., isolated from the southeastern edge of Tengger Desert.</title>
        <authorList>
            <person name="Zhang G."/>
        </authorList>
    </citation>
    <scope>NUCLEOTIDE SEQUENCE [LARGE SCALE GENOMIC DNA]</scope>
    <source>
        <strain evidence="11 12">CCM 7311</strain>
    </source>
</reference>
<dbReference type="EMBL" id="JAHZIK010000063">
    <property type="protein sequence ID" value="MBW7453339.1"/>
    <property type="molecule type" value="Genomic_DNA"/>
</dbReference>
<dbReference type="SUPFAM" id="SSF52540">
    <property type="entry name" value="P-loop containing nucleoside triphosphate hydrolases"/>
    <property type="match status" value="1"/>
</dbReference>
<evidence type="ECO:0000256" key="8">
    <source>
        <dbReference type="SAM" id="SignalP"/>
    </source>
</evidence>
<feature type="signal peptide" evidence="8">
    <location>
        <begin position="1"/>
        <end position="25"/>
    </location>
</feature>
<feature type="transmembrane region" description="Helical" evidence="7">
    <location>
        <begin position="622"/>
        <end position="642"/>
    </location>
</feature>
<organism evidence="11 12">
    <name type="scientific">Paenibacillus sepulcri</name>
    <dbReference type="NCBI Taxonomy" id="359917"/>
    <lineage>
        <taxon>Bacteria</taxon>
        <taxon>Bacillati</taxon>
        <taxon>Bacillota</taxon>
        <taxon>Bacilli</taxon>
        <taxon>Bacillales</taxon>
        <taxon>Paenibacillaceae</taxon>
        <taxon>Paenibacillus</taxon>
    </lineage>
</organism>
<keyword evidence="3" id="KW-0547">Nucleotide-binding</keyword>
<dbReference type="Gene3D" id="1.20.1560.10">
    <property type="entry name" value="ABC transporter type 1, transmembrane domain"/>
    <property type="match status" value="1"/>
</dbReference>
<feature type="transmembrane region" description="Helical" evidence="7">
    <location>
        <begin position="768"/>
        <end position="790"/>
    </location>
</feature>
<dbReference type="InterPro" id="IPR003593">
    <property type="entry name" value="AAA+_ATPase"/>
</dbReference>
<comment type="caution">
    <text evidence="11">The sequence shown here is derived from an EMBL/GenBank/DDBJ whole genome shotgun (WGS) entry which is preliminary data.</text>
</comment>
<feature type="transmembrane region" description="Helical" evidence="7">
    <location>
        <begin position="442"/>
        <end position="462"/>
    </location>
</feature>
<dbReference type="SUPFAM" id="SSF56601">
    <property type="entry name" value="beta-lactamase/transpeptidase-like"/>
    <property type="match status" value="1"/>
</dbReference>
<feature type="transmembrane region" description="Helical" evidence="7">
    <location>
        <begin position="482"/>
        <end position="503"/>
    </location>
</feature>
<dbReference type="InterPro" id="IPR027417">
    <property type="entry name" value="P-loop_NTPase"/>
</dbReference>
<evidence type="ECO:0000256" key="3">
    <source>
        <dbReference type="ARBA" id="ARBA00022741"/>
    </source>
</evidence>
<keyword evidence="2 7" id="KW-0812">Transmembrane</keyword>
<evidence type="ECO:0000313" key="11">
    <source>
        <dbReference type="EMBL" id="MBW7453339.1"/>
    </source>
</evidence>
<feature type="chain" id="PRO_5046111717" evidence="8">
    <location>
        <begin position="26"/>
        <end position="1049"/>
    </location>
</feature>
<keyword evidence="6 7" id="KW-0472">Membrane</keyword>
<dbReference type="InterPro" id="IPR012338">
    <property type="entry name" value="Beta-lactam/transpept-like"/>
</dbReference>
<dbReference type="InterPro" id="IPR001466">
    <property type="entry name" value="Beta-lactam-related"/>
</dbReference>
<dbReference type="SUPFAM" id="SSF90123">
    <property type="entry name" value="ABC transporter transmembrane region"/>
    <property type="match status" value="1"/>
</dbReference>
<dbReference type="PANTHER" id="PTHR46825">
    <property type="entry name" value="D-ALANYL-D-ALANINE-CARBOXYPEPTIDASE/ENDOPEPTIDASE AMPH"/>
    <property type="match status" value="1"/>
</dbReference>
<evidence type="ECO:0000256" key="4">
    <source>
        <dbReference type="ARBA" id="ARBA00022840"/>
    </source>
</evidence>
<evidence type="ECO:0000256" key="2">
    <source>
        <dbReference type="ARBA" id="ARBA00022692"/>
    </source>
</evidence>
<dbReference type="Gene3D" id="3.40.50.300">
    <property type="entry name" value="P-loop containing nucleotide triphosphate hydrolases"/>
    <property type="match status" value="1"/>
</dbReference>
<dbReference type="SMART" id="SM00382">
    <property type="entry name" value="AAA"/>
    <property type="match status" value="1"/>
</dbReference>
<evidence type="ECO:0000259" key="10">
    <source>
        <dbReference type="PROSITE" id="PS50929"/>
    </source>
</evidence>
<evidence type="ECO:0000256" key="6">
    <source>
        <dbReference type="ARBA" id="ARBA00023136"/>
    </source>
</evidence>
<dbReference type="Gene3D" id="3.40.710.10">
    <property type="entry name" value="DD-peptidase/beta-lactamase superfamily"/>
    <property type="match status" value="1"/>
</dbReference>
<feature type="transmembrane region" description="Helical" evidence="7">
    <location>
        <begin position="731"/>
        <end position="756"/>
    </location>
</feature>
<proteinExistence type="predicted"/>
<keyword evidence="8" id="KW-0732">Signal</keyword>
<dbReference type="Proteomes" id="UP001519887">
    <property type="component" value="Unassembled WGS sequence"/>
</dbReference>
<feature type="domain" description="ABC transporter" evidence="9">
    <location>
        <begin position="828"/>
        <end position="1049"/>
    </location>
</feature>
<accession>A0ABS7BXH2</accession>
<name>A0ABS7BXH2_9BACL</name>
<feature type="domain" description="ABC transmembrane type-1" evidence="10">
    <location>
        <begin position="518"/>
        <end position="791"/>
    </location>
</feature>
<evidence type="ECO:0000313" key="12">
    <source>
        <dbReference type="Proteomes" id="UP001519887"/>
    </source>
</evidence>
<sequence>MQTRSIWMILVVFLLVPTIAGPAAAAAANESAAAELPDGYERQLDSWIQKQQKEGKIPGLSVVVVKDDQPVYKKSFGYSNRETKQSVTEQTLFEIGSNSKAFTALAVYQLAGEGVIDLNEPVSTYLPWFQMKYKGEHDGQLINGAVDITLEQLLHHSSGIPFETIKDIPVTDDEDALEQTVRTLLNHPLASYPGEQFEYATINYDILGLIIQEVTNQSFEQYADSHILKPFGLDHTYLFRQEAAQQGMAEGYKLGFLRPVQYDAPMYRGNTPAGYFISNAEDMEKWLRIQMGTSALEQADQDTVLRTHEPNRSVAPSSDGSSYAGGWEVYQSGEGEISHDGSNPNFSSFLVFRPHEGLGVAVLANLNSSYTSVMGQGIMDILQGKKPADNAQDMYKSLDVFAFFVILLMLPLIVVTLYFIVLSAARIYKKKRRLEKHAARRIGIPLASLAFILVSGYCLYQIPDVLFSGLSWDFVKVWAPASLIVAIGAVMSAIILFCVYLTLVSVFPERRDRNFFPLILLSIASGFGNAMIIFIVNEALNRTGQSGSGLFLYFALGIVIYVMGQKFVRTRLITLTNNLIADKRIELLDKILNTPYEKIERLESEKIQTTLNNDTEAISNHAATLITGLTDSITLLCCLVYLGILNVYGLLISIAVMLVAAGLYYVAGRSANKLWEQTRNIQNTFFRYINDLTGGYKELRLGSAKREHFRADMQESIGDYKDKRIRGGLKFANVFIIGELLFTLVIGAVTFLFPILFEQVQSHSLRNYVFVFLYMTGPVNSILNAIPHAVQLRISWKRIKAFIAHLTEIEAGKERTEGEVVQSGGLQIELKDVEYEYRGENGESFRVGPIDCKFHSGEIVFITGGNGSGKSTLAKLITGLYACEKGEIFVNNQVIGQEELGELYSAIFSDYYLFTKIYGIDCASKEDEIDTYLKLLRIDEKLQIQDGEFSTTKLSTGQRKRLALLINYLEDKPICLFDEWAADQDPEFRQFFYTELLPQFKSKGKCVIAITHDDRYFHMADKLIKMERGEIVEEQQMNHTLAGSAAQAR</sequence>
<dbReference type="PANTHER" id="PTHR46825:SF11">
    <property type="entry name" value="PENICILLIN-BINDING PROTEIN 4"/>
    <property type="match status" value="1"/>
</dbReference>
<keyword evidence="4" id="KW-0067">ATP-binding</keyword>